<evidence type="ECO:0000313" key="3">
    <source>
        <dbReference type="Proteomes" id="UP000054018"/>
    </source>
</evidence>
<protein>
    <submittedName>
        <fullName evidence="2">Uncharacterized protein</fullName>
    </submittedName>
</protein>
<organism evidence="2 3">
    <name type="scientific">Pisolithus microcarpus 441</name>
    <dbReference type="NCBI Taxonomy" id="765257"/>
    <lineage>
        <taxon>Eukaryota</taxon>
        <taxon>Fungi</taxon>
        <taxon>Dikarya</taxon>
        <taxon>Basidiomycota</taxon>
        <taxon>Agaricomycotina</taxon>
        <taxon>Agaricomycetes</taxon>
        <taxon>Agaricomycetidae</taxon>
        <taxon>Boletales</taxon>
        <taxon>Sclerodermatineae</taxon>
        <taxon>Pisolithaceae</taxon>
        <taxon>Pisolithus</taxon>
    </lineage>
</organism>
<accession>A0A0C9Z2W9</accession>
<reference evidence="2 3" key="1">
    <citation type="submission" date="2014-04" db="EMBL/GenBank/DDBJ databases">
        <authorList>
            <consortium name="DOE Joint Genome Institute"/>
            <person name="Kuo A."/>
            <person name="Kohler A."/>
            <person name="Costa M.D."/>
            <person name="Nagy L.G."/>
            <person name="Floudas D."/>
            <person name="Copeland A."/>
            <person name="Barry K.W."/>
            <person name="Cichocki N."/>
            <person name="Veneault-Fourrey C."/>
            <person name="LaButti K."/>
            <person name="Lindquist E.A."/>
            <person name="Lipzen A."/>
            <person name="Lundell T."/>
            <person name="Morin E."/>
            <person name="Murat C."/>
            <person name="Sun H."/>
            <person name="Tunlid A."/>
            <person name="Henrissat B."/>
            <person name="Grigoriev I.V."/>
            <person name="Hibbett D.S."/>
            <person name="Martin F."/>
            <person name="Nordberg H.P."/>
            <person name="Cantor M.N."/>
            <person name="Hua S.X."/>
        </authorList>
    </citation>
    <scope>NUCLEOTIDE SEQUENCE [LARGE SCALE GENOMIC DNA]</scope>
    <source>
        <strain evidence="2 3">441</strain>
    </source>
</reference>
<dbReference type="HOGENOM" id="CLU_2185001_0_0_1"/>
<dbReference type="AlphaFoldDB" id="A0A0C9Z2W9"/>
<gene>
    <name evidence="2" type="ORF">PISMIDRAFT_17307</name>
</gene>
<feature type="compositionally biased region" description="Acidic residues" evidence="1">
    <location>
        <begin position="8"/>
        <end position="21"/>
    </location>
</feature>
<reference evidence="3" key="2">
    <citation type="submission" date="2015-01" db="EMBL/GenBank/DDBJ databases">
        <title>Evolutionary Origins and Diversification of the Mycorrhizal Mutualists.</title>
        <authorList>
            <consortium name="DOE Joint Genome Institute"/>
            <consortium name="Mycorrhizal Genomics Consortium"/>
            <person name="Kohler A."/>
            <person name="Kuo A."/>
            <person name="Nagy L.G."/>
            <person name="Floudas D."/>
            <person name="Copeland A."/>
            <person name="Barry K.W."/>
            <person name="Cichocki N."/>
            <person name="Veneault-Fourrey C."/>
            <person name="LaButti K."/>
            <person name="Lindquist E.A."/>
            <person name="Lipzen A."/>
            <person name="Lundell T."/>
            <person name="Morin E."/>
            <person name="Murat C."/>
            <person name="Riley R."/>
            <person name="Ohm R."/>
            <person name="Sun H."/>
            <person name="Tunlid A."/>
            <person name="Henrissat B."/>
            <person name="Grigoriev I.V."/>
            <person name="Hibbett D.S."/>
            <person name="Martin F."/>
        </authorList>
    </citation>
    <scope>NUCLEOTIDE SEQUENCE [LARGE SCALE GENOMIC DNA]</scope>
    <source>
        <strain evidence="3">441</strain>
    </source>
</reference>
<evidence type="ECO:0000313" key="2">
    <source>
        <dbReference type="EMBL" id="KIK14398.1"/>
    </source>
</evidence>
<dbReference type="EMBL" id="KN833940">
    <property type="protein sequence ID" value="KIK14398.1"/>
    <property type="molecule type" value="Genomic_DNA"/>
</dbReference>
<dbReference type="Proteomes" id="UP000054018">
    <property type="component" value="Unassembled WGS sequence"/>
</dbReference>
<keyword evidence="3" id="KW-1185">Reference proteome</keyword>
<proteinExistence type="predicted"/>
<feature type="region of interest" description="Disordered" evidence="1">
    <location>
        <begin position="1"/>
        <end position="52"/>
    </location>
</feature>
<name>A0A0C9Z2W9_9AGAM</name>
<sequence length="109" mass="11322">MTLQPSSFEEDTGTFTDEESPDSPATGSPITFAPPSPPSETPTSTLLYPNLTPDGIDGAFGLPKFYPVPIITVAPPASPLTLNLLHALTGELEATKLNGLEDDPSVAAL</sequence>
<evidence type="ECO:0000256" key="1">
    <source>
        <dbReference type="SAM" id="MobiDB-lite"/>
    </source>
</evidence>